<dbReference type="SUPFAM" id="SSF55874">
    <property type="entry name" value="ATPase domain of HSP90 chaperone/DNA topoisomerase II/histidine kinase"/>
    <property type="match status" value="1"/>
</dbReference>
<proteinExistence type="predicted"/>
<keyword evidence="9" id="KW-0472">Membrane</keyword>
<keyword evidence="13" id="KW-1185">Reference proteome</keyword>
<dbReference type="Gene3D" id="3.30.565.10">
    <property type="entry name" value="Histidine kinase-like ATPase, C-terminal domain"/>
    <property type="match status" value="1"/>
</dbReference>
<dbReference type="InterPro" id="IPR050482">
    <property type="entry name" value="Sensor_HK_TwoCompSys"/>
</dbReference>
<evidence type="ECO:0000313" key="12">
    <source>
        <dbReference type="EMBL" id="AGZ43108.1"/>
    </source>
</evidence>
<name>U5W1M6_9ACTN</name>
<dbReference type="Pfam" id="PF07730">
    <property type="entry name" value="HisKA_3"/>
    <property type="match status" value="1"/>
</dbReference>
<dbReference type="EMBL" id="CP006272">
    <property type="protein sequence ID" value="AGZ43108.1"/>
    <property type="molecule type" value="Genomic_DNA"/>
</dbReference>
<dbReference type="RefSeq" id="WP_023363698.1">
    <property type="nucleotide sequence ID" value="NC_022657.1"/>
</dbReference>
<comment type="catalytic activity">
    <reaction evidence="1">
        <text>ATP + protein L-histidine = ADP + protein N-phospho-L-histidine.</text>
        <dbReference type="EC" id="2.7.13.3"/>
    </reaction>
</comment>
<organism evidence="12 13">
    <name type="scientific">Actinoplanes friuliensis DSM 7358</name>
    <dbReference type="NCBI Taxonomy" id="1246995"/>
    <lineage>
        <taxon>Bacteria</taxon>
        <taxon>Bacillati</taxon>
        <taxon>Actinomycetota</taxon>
        <taxon>Actinomycetes</taxon>
        <taxon>Micromonosporales</taxon>
        <taxon>Micromonosporaceae</taxon>
        <taxon>Actinoplanes</taxon>
    </lineage>
</organism>
<dbReference type="GO" id="GO:0046983">
    <property type="term" value="F:protein dimerization activity"/>
    <property type="evidence" value="ECO:0007669"/>
    <property type="project" value="InterPro"/>
</dbReference>
<dbReference type="Gene3D" id="1.20.5.1930">
    <property type="match status" value="1"/>
</dbReference>
<dbReference type="STRING" id="1246995.AFR_24200"/>
<feature type="domain" description="Signal transduction histidine kinase subgroup 3 dimerisation and phosphoacceptor" evidence="10">
    <location>
        <begin position="224"/>
        <end position="289"/>
    </location>
</feature>
<evidence type="ECO:0000256" key="1">
    <source>
        <dbReference type="ARBA" id="ARBA00000085"/>
    </source>
</evidence>
<keyword evidence="8" id="KW-0902">Two-component regulatory system</keyword>
<dbReference type="Proteomes" id="UP000017746">
    <property type="component" value="Chromosome"/>
</dbReference>
<keyword evidence="9" id="KW-0812">Transmembrane</keyword>
<dbReference type="eggNOG" id="COG4585">
    <property type="taxonomic scope" value="Bacteria"/>
</dbReference>
<evidence type="ECO:0000256" key="8">
    <source>
        <dbReference type="ARBA" id="ARBA00023012"/>
    </source>
</evidence>
<dbReference type="PATRIC" id="fig|1246995.3.peg.4902"/>
<keyword evidence="4" id="KW-0808">Transferase</keyword>
<keyword evidence="5" id="KW-0547">Nucleotide-binding</keyword>
<keyword evidence="3" id="KW-0597">Phosphoprotein</keyword>
<evidence type="ECO:0000313" key="13">
    <source>
        <dbReference type="Proteomes" id="UP000017746"/>
    </source>
</evidence>
<evidence type="ECO:0000256" key="5">
    <source>
        <dbReference type="ARBA" id="ARBA00022741"/>
    </source>
</evidence>
<dbReference type="PANTHER" id="PTHR24421:SF10">
    <property type="entry name" value="NITRATE_NITRITE SENSOR PROTEIN NARQ"/>
    <property type="match status" value="1"/>
</dbReference>
<dbReference type="PANTHER" id="PTHR24421">
    <property type="entry name" value="NITRATE/NITRITE SENSOR PROTEIN NARX-RELATED"/>
    <property type="match status" value="1"/>
</dbReference>
<feature type="transmembrane region" description="Helical" evidence="9">
    <location>
        <begin position="46"/>
        <end position="67"/>
    </location>
</feature>
<keyword evidence="9" id="KW-1133">Transmembrane helix</keyword>
<evidence type="ECO:0000256" key="4">
    <source>
        <dbReference type="ARBA" id="ARBA00022679"/>
    </source>
</evidence>
<dbReference type="InterPro" id="IPR036890">
    <property type="entry name" value="HATPase_C_sf"/>
</dbReference>
<dbReference type="EC" id="2.7.13.3" evidence="2"/>
<evidence type="ECO:0000256" key="6">
    <source>
        <dbReference type="ARBA" id="ARBA00022777"/>
    </source>
</evidence>
<feature type="transmembrane region" description="Helical" evidence="9">
    <location>
        <begin position="166"/>
        <end position="190"/>
    </location>
</feature>
<evidence type="ECO:0000256" key="9">
    <source>
        <dbReference type="SAM" id="Phobius"/>
    </source>
</evidence>
<dbReference type="GO" id="GO:0000155">
    <property type="term" value="F:phosphorelay sensor kinase activity"/>
    <property type="evidence" value="ECO:0007669"/>
    <property type="project" value="InterPro"/>
</dbReference>
<keyword evidence="6 12" id="KW-0418">Kinase</keyword>
<gene>
    <name evidence="12" type="ORF">AFR_24200</name>
</gene>
<evidence type="ECO:0000259" key="11">
    <source>
        <dbReference type="Pfam" id="PF13796"/>
    </source>
</evidence>
<dbReference type="HOGENOM" id="CLU_000445_20_2_11"/>
<evidence type="ECO:0000256" key="7">
    <source>
        <dbReference type="ARBA" id="ARBA00022840"/>
    </source>
</evidence>
<reference evidence="12 13" key="1">
    <citation type="journal article" date="2014" name="J. Biotechnol.">
        <title>Complete genome sequence of the actinobacterium Actinoplanes friuliensis HAG 010964, producer of the lipopeptide antibiotic friulimycin.</title>
        <authorList>
            <person name="Ruckert C."/>
            <person name="Szczepanowski R."/>
            <person name="Albersmeier A."/>
            <person name="Goesmann A."/>
            <person name="Fischer N."/>
            <person name="Steinkamper A."/>
            <person name="Puhler A."/>
            <person name="Biener R."/>
            <person name="Schwartz D."/>
            <person name="Kalinowski J."/>
        </authorList>
    </citation>
    <scope>NUCLEOTIDE SEQUENCE [LARGE SCALE GENOMIC DNA]</scope>
    <source>
        <strain evidence="12 13">DSM 7358</strain>
    </source>
</reference>
<feature type="domain" description="Putative sensor" evidence="11">
    <location>
        <begin position="21"/>
        <end position="199"/>
    </location>
</feature>
<feature type="transmembrane region" description="Helical" evidence="9">
    <location>
        <begin position="113"/>
        <end position="146"/>
    </location>
</feature>
<dbReference type="OrthoDB" id="4198152at2"/>
<accession>U5W1M6</accession>
<feature type="transmembrane region" description="Helical" evidence="9">
    <location>
        <begin position="21"/>
        <end position="40"/>
    </location>
</feature>
<dbReference type="AlphaFoldDB" id="U5W1M6"/>
<evidence type="ECO:0000259" key="10">
    <source>
        <dbReference type="Pfam" id="PF07730"/>
    </source>
</evidence>
<evidence type="ECO:0000256" key="3">
    <source>
        <dbReference type="ARBA" id="ARBA00022553"/>
    </source>
</evidence>
<dbReference type="Pfam" id="PF13796">
    <property type="entry name" value="Sensor"/>
    <property type="match status" value="1"/>
</dbReference>
<dbReference type="GO" id="GO:0005524">
    <property type="term" value="F:ATP binding"/>
    <property type="evidence" value="ECO:0007669"/>
    <property type="project" value="UniProtKB-KW"/>
</dbReference>
<evidence type="ECO:0000256" key="2">
    <source>
        <dbReference type="ARBA" id="ARBA00012438"/>
    </source>
</evidence>
<dbReference type="KEGG" id="afs:AFR_24200"/>
<dbReference type="InterPro" id="IPR025828">
    <property type="entry name" value="Put_sensor_dom"/>
</dbReference>
<dbReference type="GO" id="GO:0016020">
    <property type="term" value="C:membrane"/>
    <property type="evidence" value="ECO:0007669"/>
    <property type="project" value="InterPro"/>
</dbReference>
<sequence>MTVQLGSRDLVSGRPWRAAGYLLVSGLTGVVTLLAAVLLLTAGTALAVLLVGLPLLAGLALLGLPVARAGRWALRLVDPRPAPGGHRPPAYAGLWPWLTTRLTEPLTWRELGYALLLAVVLGPLDLLVVTLAVAVPAALIASPVLLAATGQVNVLKVWAVTSWPAAFAVCLLGLGALAVCAYGMVVVAGAQAALTRLLLAGPDPGVVTELTRSRIRLVDAFEAERGRIERDLHDGAQQRLVSLTMMLGVARLDAPPGPLEAQLARAHDEAEAVLVDLRELIRGIHPPVLTDFGLPAAVADLADRSVVPVDVTLPLPGRFSPAIESAAYFVVCEALSNLAKHSGAARAEVSGGYRDGRLEVRIHDDGRGGAAAGAGTGLVRLADRVSVVEGRLSLSSPAGGPTVLTVEIPCRPTA</sequence>
<dbReference type="InterPro" id="IPR011712">
    <property type="entry name" value="Sig_transdc_His_kin_sub3_dim/P"/>
</dbReference>
<protein>
    <recommendedName>
        <fullName evidence="2">histidine kinase</fullName>
        <ecNumber evidence="2">2.7.13.3</ecNumber>
    </recommendedName>
</protein>
<keyword evidence="7" id="KW-0067">ATP-binding</keyword>